<evidence type="ECO:0000256" key="1">
    <source>
        <dbReference type="ARBA" id="ARBA00001933"/>
    </source>
</evidence>
<dbReference type="InterPro" id="IPR000653">
    <property type="entry name" value="DegT/StrS_aminotransferase"/>
</dbReference>
<proteinExistence type="inferred from homology"/>
<reference evidence="14 15" key="1">
    <citation type="submission" date="2019-07" db="EMBL/GenBank/DDBJ databases">
        <title>Novel species isolated from glacier.</title>
        <authorList>
            <person name="Liu Q."/>
            <person name="Xin Y.-H."/>
        </authorList>
    </citation>
    <scope>NUCLEOTIDE SEQUENCE [LARGE SCALE GENOMIC DNA]</scope>
    <source>
        <strain evidence="14 15">LB1R16</strain>
    </source>
</reference>
<evidence type="ECO:0000256" key="3">
    <source>
        <dbReference type="ARBA" id="ARBA00022576"/>
    </source>
</evidence>
<organism evidence="14 15">
    <name type="scientific">Glacieibacterium frigidum</name>
    <dbReference type="NCBI Taxonomy" id="2593303"/>
    <lineage>
        <taxon>Bacteria</taxon>
        <taxon>Pseudomonadati</taxon>
        <taxon>Pseudomonadota</taxon>
        <taxon>Alphaproteobacteria</taxon>
        <taxon>Sphingomonadales</taxon>
        <taxon>Sphingosinicellaceae</taxon>
        <taxon>Glacieibacterium</taxon>
    </lineage>
</organism>
<evidence type="ECO:0000256" key="12">
    <source>
        <dbReference type="RuleBase" id="RU004508"/>
    </source>
</evidence>
<evidence type="ECO:0000313" key="15">
    <source>
        <dbReference type="Proteomes" id="UP000317894"/>
    </source>
</evidence>
<evidence type="ECO:0000256" key="9">
    <source>
        <dbReference type="ARBA" id="ARBA00074221"/>
    </source>
</evidence>
<protein>
    <recommendedName>
        <fullName evidence="9">GDP-perosamine synthase</fullName>
        <ecNumber evidence="8">2.6.1.102</ecNumber>
    </recommendedName>
</protein>
<evidence type="ECO:0000256" key="2">
    <source>
        <dbReference type="ARBA" id="ARBA00005125"/>
    </source>
</evidence>
<dbReference type="GO" id="GO:0102933">
    <property type="term" value="F:GDP-4-dehydro-6-deoxy-D-mannose-4-aminotransferase activity"/>
    <property type="evidence" value="ECO:0007669"/>
    <property type="project" value="UniProtKB-EC"/>
</dbReference>
<dbReference type="OrthoDB" id="9768668at2"/>
<evidence type="ECO:0000256" key="8">
    <source>
        <dbReference type="ARBA" id="ARBA00066317"/>
    </source>
</evidence>
<dbReference type="PIRSF" id="PIRSF000390">
    <property type="entry name" value="PLP_StrS"/>
    <property type="match status" value="1"/>
</dbReference>
<dbReference type="FunFam" id="3.40.640.10:FF:000090">
    <property type="entry name" value="Pyridoxal phosphate-dependent aminotransferase"/>
    <property type="match status" value="1"/>
</dbReference>
<name>A0A552UG90_9SPHN</name>
<evidence type="ECO:0000313" key="14">
    <source>
        <dbReference type="EMBL" id="TRW17199.1"/>
    </source>
</evidence>
<dbReference type="Gene3D" id="3.40.640.10">
    <property type="entry name" value="Type I PLP-dependent aspartate aminotransferase-like (Major domain)"/>
    <property type="match status" value="1"/>
</dbReference>
<dbReference type="GO" id="GO:0000271">
    <property type="term" value="P:polysaccharide biosynthetic process"/>
    <property type="evidence" value="ECO:0007669"/>
    <property type="project" value="TreeGrafter"/>
</dbReference>
<evidence type="ECO:0000256" key="5">
    <source>
        <dbReference type="ARBA" id="ARBA00022898"/>
    </source>
</evidence>
<feature type="modified residue" description="N6-(pyridoxal phosphate)lysine" evidence="11">
    <location>
        <position position="203"/>
    </location>
</feature>
<dbReference type="PANTHER" id="PTHR30244">
    <property type="entry name" value="TRANSAMINASE"/>
    <property type="match status" value="1"/>
</dbReference>
<feature type="compositionally biased region" description="Basic and acidic residues" evidence="13">
    <location>
        <begin position="1"/>
        <end position="18"/>
    </location>
</feature>
<dbReference type="CDD" id="cd00616">
    <property type="entry name" value="AHBA_syn"/>
    <property type="match status" value="1"/>
</dbReference>
<comment type="cofactor">
    <cofactor evidence="1">
        <name>pyridoxal 5'-phosphate</name>
        <dbReference type="ChEBI" id="CHEBI:597326"/>
    </cofactor>
</comment>
<keyword evidence="4 14" id="KW-0808">Transferase</keyword>
<comment type="catalytic activity">
    <reaction evidence="7">
        <text>GDP-alpha-D-perosamine + 2-oxoglutarate = GDP-4-dehydro-alpha-D-rhamnose + L-glutamate</text>
        <dbReference type="Rhea" id="RHEA:36779"/>
        <dbReference type="ChEBI" id="CHEBI:16810"/>
        <dbReference type="ChEBI" id="CHEBI:29985"/>
        <dbReference type="ChEBI" id="CHEBI:57964"/>
        <dbReference type="ChEBI" id="CHEBI:73996"/>
        <dbReference type="EC" id="2.6.1.102"/>
    </reaction>
</comment>
<keyword evidence="3 14" id="KW-0032">Aminotransferase</keyword>
<dbReference type="RefSeq" id="WP_143554744.1">
    <property type="nucleotide sequence ID" value="NZ_VJWA01000001.1"/>
</dbReference>
<dbReference type="Pfam" id="PF01041">
    <property type="entry name" value="DegT_DnrJ_EryC1"/>
    <property type="match status" value="1"/>
</dbReference>
<dbReference type="InterPro" id="IPR015421">
    <property type="entry name" value="PyrdxlP-dep_Trfase_major"/>
</dbReference>
<dbReference type="EC" id="2.6.1.102" evidence="8"/>
<evidence type="ECO:0000256" key="13">
    <source>
        <dbReference type="SAM" id="MobiDB-lite"/>
    </source>
</evidence>
<feature type="region of interest" description="Disordered" evidence="13">
    <location>
        <begin position="1"/>
        <end position="26"/>
    </location>
</feature>
<feature type="active site" description="Proton acceptor" evidence="10">
    <location>
        <position position="203"/>
    </location>
</feature>
<dbReference type="Gene3D" id="3.90.1150.10">
    <property type="entry name" value="Aspartate Aminotransferase, domain 1"/>
    <property type="match status" value="1"/>
</dbReference>
<keyword evidence="5 11" id="KW-0663">Pyridoxal phosphate</keyword>
<evidence type="ECO:0000256" key="4">
    <source>
        <dbReference type="ARBA" id="ARBA00022679"/>
    </source>
</evidence>
<dbReference type="Proteomes" id="UP000317894">
    <property type="component" value="Unassembled WGS sequence"/>
</dbReference>
<keyword evidence="15" id="KW-1185">Reference proteome</keyword>
<dbReference type="InterPro" id="IPR015422">
    <property type="entry name" value="PyrdxlP-dep_Trfase_small"/>
</dbReference>
<dbReference type="GO" id="GO:0030170">
    <property type="term" value="F:pyridoxal phosphate binding"/>
    <property type="evidence" value="ECO:0007669"/>
    <property type="project" value="TreeGrafter"/>
</dbReference>
<comment type="pathway">
    <text evidence="2">Bacterial outer membrane biogenesis; LPS O-antigen biosynthesis.</text>
</comment>
<accession>A0A552UG90</accession>
<dbReference type="PANTHER" id="PTHR30244:SF34">
    <property type="entry name" value="DTDP-4-AMINO-4,6-DIDEOXYGALACTOSE TRANSAMINASE"/>
    <property type="match status" value="1"/>
</dbReference>
<dbReference type="InterPro" id="IPR015424">
    <property type="entry name" value="PyrdxlP-dep_Trfase"/>
</dbReference>
<evidence type="ECO:0000256" key="10">
    <source>
        <dbReference type="PIRSR" id="PIRSR000390-1"/>
    </source>
</evidence>
<evidence type="ECO:0000256" key="11">
    <source>
        <dbReference type="PIRSR" id="PIRSR000390-2"/>
    </source>
</evidence>
<comment type="caution">
    <text evidence="14">The sequence shown here is derived from an EMBL/GenBank/DDBJ whole genome shotgun (WGS) entry which is preliminary data.</text>
</comment>
<gene>
    <name evidence="14" type="ORF">FMM06_03085</name>
</gene>
<evidence type="ECO:0000256" key="6">
    <source>
        <dbReference type="ARBA" id="ARBA00037999"/>
    </source>
</evidence>
<dbReference type="SUPFAM" id="SSF53383">
    <property type="entry name" value="PLP-dependent transferases"/>
    <property type="match status" value="1"/>
</dbReference>
<sequence length="401" mass="42756">MSDFAHSLDRDGPDERRPTASRRIPLAQPDLGVNEEAYVLEALRSGWITSRGKFVDRFEREFADAVGSAGALAVCNGTSALYLAMLGLGIGPGDEVLVPSLSFVATANAVRFAGAEPVFVDIDPATWCIDPQALAAAITPRTRAILAVHLYGHPADMDAINVIAAQHGLFVVEDAAEAFGATYKGRPVGALGDVGVFSFYGNKILTAGEGGAVTAADPRLLARMRLLRGQGMDPDRQYFYPVIGHNFRPTNIACALLCAQLERAPTMLSRRRQIFALYRKGLAGIAGIGRQPVTPDARQSPWLFSMTIDAVVFGMSRDALMARLAALGIETRPFFIPSHQLPPYLDAATRQGAKLPVTDRVAASGINLPTFTTLPDAAIAEICAAIRKLASRGEAALQLSA</sequence>
<dbReference type="AlphaFoldDB" id="A0A552UG90"/>
<comment type="similarity">
    <text evidence="6 12">Belongs to the DegT/DnrJ/EryC1 family.</text>
</comment>
<evidence type="ECO:0000256" key="7">
    <source>
        <dbReference type="ARBA" id="ARBA00051587"/>
    </source>
</evidence>
<dbReference type="EMBL" id="VJWA01000001">
    <property type="protein sequence ID" value="TRW17199.1"/>
    <property type="molecule type" value="Genomic_DNA"/>
</dbReference>